<accession>C0GH89</accession>
<keyword evidence="2" id="KW-0812">Transmembrane</keyword>
<evidence type="ECO:0000313" key="4">
    <source>
        <dbReference type="EMBL" id="EEG77391.1"/>
    </source>
</evidence>
<comment type="similarity">
    <text evidence="1">Belongs to the protein kinase superfamily. ADCK protein kinase family.</text>
</comment>
<evidence type="ECO:0000256" key="1">
    <source>
        <dbReference type="ARBA" id="ARBA00009670"/>
    </source>
</evidence>
<keyword evidence="2" id="KW-1133">Transmembrane helix</keyword>
<proteinExistence type="inferred from homology"/>
<dbReference type="InterPro" id="IPR004147">
    <property type="entry name" value="ABC1_dom"/>
</dbReference>
<sequence>MPKYRHLKRYRQIANSVVRHGFGHLLTHLGYSHLLPSVRRARKSETALLEYTRAQRLRMLLEDLGPTFVKFGQLLSTRPDLLPRDILDELTNLQDQVPSFPYSEVEAIIVRELGRPVEEAFHSFEKKPFAAASIGQVHRALLHNGRQVVVKVRRPNIVRQMKTDLEILRQAAKIADRRTPWGRIYNFEDIVQEVQRSVHDELDYLIEAENGERIRENLHTQENVIIPKIYWDFTTSAVLTMEMADGIKLTHPEKLKEAGHDPEQIVRDLVEVMFTQIFQHGLFHADPHPGNLAVDKDGKLIFMDFGIVGRLRGERKRQFILFLLGTISHNPRQLVRALSGMGVLSRRIDRKELLRDAERLMDKYLDTPLKRINLGQAVSEIFALAYEYHIRIPAEFTLLGKTIMTLEGVIEDLDKDLVLIELLRPYSNRLIRERFSYRLIKETAFEQFFETTDFVFSLPRRLNDMFDRVDTEGIPIQLNYPDIDRTFLHLDRLANRLSFSIVLLAFSIIMAGLIIGSGLVASITGTPLLWRIPIIEIGFFLASAMAGWLFWAIYRSGKL</sequence>
<keyword evidence="2" id="KW-0472">Membrane</keyword>
<feature type="transmembrane region" description="Helical" evidence="2">
    <location>
        <begin position="497"/>
        <end position="523"/>
    </location>
</feature>
<dbReference type="GO" id="GO:0004672">
    <property type="term" value="F:protein kinase activity"/>
    <property type="evidence" value="ECO:0007669"/>
    <property type="project" value="InterPro"/>
</dbReference>
<comment type="caution">
    <text evidence="4">The sequence shown here is derived from an EMBL/GenBank/DDBJ whole genome shotgun (WGS) entry which is preliminary data.</text>
</comment>
<protein>
    <submittedName>
        <fullName evidence="4">ABC-1 domain protein</fullName>
    </submittedName>
</protein>
<dbReference type="EMBL" id="ACJM01000008">
    <property type="protein sequence ID" value="EEG77391.1"/>
    <property type="molecule type" value="Genomic_DNA"/>
</dbReference>
<dbReference type="InterPro" id="IPR000719">
    <property type="entry name" value="Prot_kinase_dom"/>
</dbReference>
<dbReference type="eggNOG" id="COG0661">
    <property type="taxonomic scope" value="Bacteria"/>
</dbReference>
<dbReference type="OrthoDB" id="9795390at2"/>
<organism evidence="4 5">
    <name type="scientific">Dethiobacter alkaliphilus AHT 1</name>
    <dbReference type="NCBI Taxonomy" id="555088"/>
    <lineage>
        <taxon>Bacteria</taxon>
        <taxon>Bacillati</taxon>
        <taxon>Bacillota</taxon>
        <taxon>Dethiobacteria</taxon>
        <taxon>Dethiobacterales</taxon>
        <taxon>Dethiobacteraceae</taxon>
        <taxon>Dethiobacter</taxon>
    </lineage>
</organism>
<dbReference type="AlphaFoldDB" id="C0GH89"/>
<dbReference type="Proteomes" id="UP000006443">
    <property type="component" value="Unassembled WGS sequence"/>
</dbReference>
<dbReference type="SUPFAM" id="SSF56112">
    <property type="entry name" value="Protein kinase-like (PK-like)"/>
    <property type="match status" value="1"/>
</dbReference>
<gene>
    <name evidence="4" type="ORF">DealDRAFT_1848</name>
</gene>
<evidence type="ECO:0000259" key="3">
    <source>
        <dbReference type="PROSITE" id="PS50011"/>
    </source>
</evidence>
<evidence type="ECO:0000313" key="5">
    <source>
        <dbReference type="Proteomes" id="UP000006443"/>
    </source>
</evidence>
<reference evidence="4 5" key="1">
    <citation type="submission" date="2009-02" db="EMBL/GenBank/DDBJ databases">
        <title>Sequencing of the draft genome and assembly of Dethiobacter alkaliphilus AHT 1.</title>
        <authorList>
            <consortium name="US DOE Joint Genome Institute (JGI-PGF)"/>
            <person name="Lucas S."/>
            <person name="Copeland A."/>
            <person name="Lapidus A."/>
            <person name="Glavina del Rio T."/>
            <person name="Dalin E."/>
            <person name="Tice H."/>
            <person name="Bruce D."/>
            <person name="Goodwin L."/>
            <person name="Pitluck S."/>
            <person name="Larimer F."/>
            <person name="Land M.L."/>
            <person name="Hauser L."/>
            <person name="Muyzer G."/>
        </authorList>
    </citation>
    <scope>NUCLEOTIDE SEQUENCE [LARGE SCALE GENOMIC DNA]</scope>
    <source>
        <strain evidence="4 5">AHT 1</strain>
    </source>
</reference>
<dbReference type="InterPro" id="IPR050154">
    <property type="entry name" value="UbiB_kinase"/>
</dbReference>
<dbReference type="GO" id="GO:0005524">
    <property type="term" value="F:ATP binding"/>
    <property type="evidence" value="ECO:0007669"/>
    <property type="project" value="InterPro"/>
</dbReference>
<dbReference type="PROSITE" id="PS50011">
    <property type="entry name" value="PROTEIN_KINASE_DOM"/>
    <property type="match status" value="1"/>
</dbReference>
<evidence type="ECO:0000256" key="2">
    <source>
        <dbReference type="SAM" id="Phobius"/>
    </source>
</evidence>
<dbReference type="PANTHER" id="PTHR10566">
    <property type="entry name" value="CHAPERONE-ACTIVITY OF BC1 COMPLEX CABC1 -RELATED"/>
    <property type="match status" value="1"/>
</dbReference>
<name>C0GH89_DETAL</name>
<dbReference type="InterPro" id="IPR011009">
    <property type="entry name" value="Kinase-like_dom_sf"/>
</dbReference>
<feature type="transmembrane region" description="Helical" evidence="2">
    <location>
        <begin position="529"/>
        <end position="554"/>
    </location>
</feature>
<feature type="domain" description="Protein kinase" evidence="3">
    <location>
        <begin position="123"/>
        <end position="455"/>
    </location>
</feature>
<dbReference type="PANTHER" id="PTHR10566:SF113">
    <property type="entry name" value="PROTEIN ACTIVITY OF BC1 COMPLEX KINASE 7, CHLOROPLASTIC"/>
    <property type="match status" value="1"/>
</dbReference>
<dbReference type="CDD" id="cd05121">
    <property type="entry name" value="ABC1_ADCK3-like"/>
    <property type="match status" value="1"/>
</dbReference>
<dbReference type="Pfam" id="PF03109">
    <property type="entry name" value="ABC1"/>
    <property type="match status" value="1"/>
</dbReference>
<dbReference type="RefSeq" id="WP_008516789.1">
    <property type="nucleotide sequence ID" value="NZ_ACJM01000008.1"/>
</dbReference>
<dbReference type="STRING" id="555088.DealDRAFT_1848"/>
<keyword evidence="5" id="KW-1185">Reference proteome</keyword>